<accession>A0AAV4V4H4</accession>
<sequence>MNKSSIASCITSASVADPYVSTNMESLSSKFVEQLSDSLMLHLLSQCAPLRIANEFPQLACAWIIKKEQQPILLTEHINRPPVRNSFLNFTIKRLHNTCAIFTWIEIFHPK</sequence>
<dbReference type="AlphaFoldDB" id="A0AAV4V4H4"/>
<comment type="caution">
    <text evidence="1">The sequence shown here is derived from an EMBL/GenBank/DDBJ whole genome shotgun (WGS) entry which is preliminary data.</text>
</comment>
<dbReference type="EMBL" id="BPLQ01012385">
    <property type="protein sequence ID" value="GIY65102.1"/>
    <property type="molecule type" value="Genomic_DNA"/>
</dbReference>
<protein>
    <submittedName>
        <fullName evidence="1">Uncharacterized protein</fullName>
    </submittedName>
</protein>
<name>A0AAV4V4H4_9ARAC</name>
<evidence type="ECO:0000313" key="2">
    <source>
        <dbReference type="Proteomes" id="UP001054837"/>
    </source>
</evidence>
<proteinExistence type="predicted"/>
<evidence type="ECO:0000313" key="1">
    <source>
        <dbReference type="EMBL" id="GIY65102.1"/>
    </source>
</evidence>
<dbReference type="Proteomes" id="UP001054837">
    <property type="component" value="Unassembled WGS sequence"/>
</dbReference>
<keyword evidence="2" id="KW-1185">Reference proteome</keyword>
<reference evidence="1 2" key="1">
    <citation type="submission" date="2021-06" db="EMBL/GenBank/DDBJ databases">
        <title>Caerostris darwini draft genome.</title>
        <authorList>
            <person name="Kono N."/>
            <person name="Arakawa K."/>
        </authorList>
    </citation>
    <scope>NUCLEOTIDE SEQUENCE [LARGE SCALE GENOMIC DNA]</scope>
</reference>
<organism evidence="1 2">
    <name type="scientific">Caerostris darwini</name>
    <dbReference type="NCBI Taxonomy" id="1538125"/>
    <lineage>
        <taxon>Eukaryota</taxon>
        <taxon>Metazoa</taxon>
        <taxon>Ecdysozoa</taxon>
        <taxon>Arthropoda</taxon>
        <taxon>Chelicerata</taxon>
        <taxon>Arachnida</taxon>
        <taxon>Araneae</taxon>
        <taxon>Araneomorphae</taxon>
        <taxon>Entelegynae</taxon>
        <taxon>Araneoidea</taxon>
        <taxon>Araneidae</taxon>
        <taxon>Caerostris</taxon>
    </lineage>
</organism>
<gene>
    <name evidence="1" type="ORF">CDAR_428911</name>
</gene>